<dbReference type="Proteomes" id="UP000000346">
    <property type="component" value="Chromosome"/>
</dbReference>
<dbReference type="EMBL" id="CP001742">
    <property type="protein sequence ID" value="ADL19552.1"/>
    <property type="molecule type" value="Genomic_DNA"/>
</dbReference>
<evidence type="ECO:0000313" key="2">
    <source>
        <dbReference type="Proteomes" id="UP000000346"/>
    </source>
</evidence>
<organism evidence="1 2">
    <name type="scientific">Acidilobus saccharovorans (strain DSM 16705 / JCM 18335 / VKM B-2471 / 345-15)</name>
    <dbReference type="NCBI Taxonomy" id="666510"/>
    <lineage>
        <taxon>Archaea</taxon>
        <taxon>Thermoproteota</taxon>
        <taxon>Thermoprotei</taxon>
        <taxon>Acidilobales</taxon>
        <taxon>Acidilobaceae</taxon>
        <taxon>Acidilobus</taxon>
    </lineage>
</organism>
<sequence>MSGEERAEIVRHVQAEAKVGKALKNIAMISLKPDDLASPASFQMAISRLYESIMKMMESGGPEQTYIAEVRFTDDLGNPVSIAIDLGKETPPFSSQKVKAEITIRLYEEE</sequence>
<keyword evidence="2" id="KW-1185">Reference proteome</keyword>
<accession>D9Q2L4</accession>
<dbReference type="AlphaFoldDB" id="D9Q2L4"/>
<reference evidence="1 2" key="1">
    <citation type="journal article" date="2010" name="Appl. Environ. Microbiol.">
        <title>The genome sequence of the crenarchaeon Acidilobus saccharovorans supports a new order, Acidilobales, and suggests an important ecological role in terrestrial acidic hot springs.</title>
        <authorList>
            <person name="Mardanov A.V."/>
            <person name="Svetlitchnyi V.A."/>
            <person name="Beletsky A.V."/>
            <person name="Prokofeva M.I."/>
            <person name="Bonch-Osmolovskaya E.A."/>
            <person name="Ravin N.V."/>
            <person name="Skryabin K.G."/>
        </authorList>
    </citation>
    <scope>NUCLEOTIDE SEQUENCE [LARGE SCALE GENOMIC DNA]</scope>
    <source>
        <strain evidence="2">DSM 16705 / JCM 18335 / VKM B-2471 / 345-15</strain>
    </source>
</reference>
<evidence type="ECO:0000313" key="1">
    <source>
        <dbReference type="EMBL" id="ADL19552.1"/>
    </source>
</evidence>
<protein>
    <submittedName>
        <fullName evidence="1">Uncharacterized protein</fullName>
    </submittedName>
</protein>
<dbReference type="OrthoDB" id="45368at2157"/>
<gene>
    <name evidence="1" type="ordered locus">ASAC_1147</name>
</gene>
<dbReference type="GeneID" id="9499398"/>
<dbReference type="KEGG" id="asc:ASAC_1147"/>
<proteinExistence type="predicted"/>
<name>D9Q2L4_ACIS3</name>
<dbReference type="HOGENOM" id="CLU_156326_0_0_2"/>
<dbReference type="STRING" id="666510.ASAC_1147"/>
<dbReference type="RefSeq" id="WP_013267064.1">
    <property type="nucleotide sequence ID" value="NC_014374.1"/>
</dbReference>
<dbReference type="InParanoid" id="D9Q2L4"/>
<dbReference type="eggNOG" id="arCOG04324">
    <property type="taxonomic scope" value="Archaea"/>
</dbReference>